<feature type="compositionally biased region" description="Polar residues" evidence="1">
    <location>
        <begin position="132"/>
        <end position="149"/>
    </location>
</feature>
<keyword evidence="3" id="KW-1185">Reference proteome</keyword>
<organism evidence="2 3">
    <name type="scientific">Poecilia latipinna</name>
    <name type="common">sailfin molly</name>
    <dbReference type="NCBI Taxonomy" id="48699"/>
    <lineage>
        <taxon>Eukaryota</taxon>
        <taxon>Metazoa</taxon>
        <taxon>Chordata</taxon>
        <taxon>Craniata</taxon>
        <taxon>Vertebrata</taxon>
        <taxon>Euteleostomi</taxon>
        <taxon>Actinopterygii</taxon>
        <taxon>Neopterygii</taxon>
        <taxon>Teleostei</taxon>
        <taxon>Neoteleostei</taxon>
        <taxon>Acanthomorphata</taxon>
        <taxon>Ovalentaria</taxon>
        <taxon>Atherinomorphae</taxon>
        <taxon>Cyprinodontiformes</taxon>
        <taxon>Poeciliidae</taxon>
        <taxon>Poeciliinae</taxon>
        <taxon>Poecilia</taxon>
    </lineage>
</organism>
<accession>A0A3B3VSZ4</accession>
<feature type="region of interest" description="Disordered" evidence="1">
    <location>
        <begin position="132"/>
        <end position="232"/>
    </location>
</feature>
<evidence type="ECO:0000313" key="3">
    <source>
        <dbReference type="Proteomes" id="UP000261500"/>
    </source>
</evidence>
<dbReference type="Ensembl" id="ENSPLAT00000021426.1">
    <property type="protein sequence ID" value="ENSPLAP00000027934.1"/>
    <property type="gene ID" value="ENSPLAG00000016916.1"/>
</dbReference>
<dbReference type="AlphaFoldDB" id="A0A3B3VSZ4"/>
<dbReference type="PANTHER" id="PTHR15932:SF2">
    <property type="entry name" value="BRCA1-A COMPLEX SUBUNIT RAP80"/>
    <property type="match status" value="1"/>
</dbReference>
<dbReference type="GO" id="GO:0045739">
    <property type="term" value="P:positive regulation of DNA repair"/>
    <property type="evidence" value="ECO:0007669"/>
    <property type="project" value="TreeGrafter"/>
</dbReference>
<dbReference type="GO" id="GO:0042393">
    <property type="term" value="F:histone binding"/>
    <property type="evidence" value="ECO:0007669"/>
    <property type="project" value="TreeGrafter"/>
</dbReference>
<reference evidence="2" key="1">
    <citation type="submission" date="2025-08" db="UniProtKB">
        <authorList>
            <consortium name="Ensembl"/>
        </authorList>
    </citation>
    <scope>IDENTIFICATION</scope>
</reference>
<dbReference type="GO" id="GO:0006302">
    <property type="term" value="P:double-strand break repair"/>
    <property type="evidence" value="ECO:0007669"/>
    <property type="project" value="InterPro"/>
</dbReference>
<dbReference type="GeneTree" id="ENSGT00940000172838"/>
<feature type="compositionally biased region" description="Acidic residues" evidence="1">
    <location>
        <begin position="290"/>
        <end position="307"/>
    </location>
</feature>
<dbReference type="Proteomes" id="UP000261500">
    <property type="component" value="Unplaced"/>
</dbReference>
<feature type="region of interest" description="Disordered" evidence="1">
    <location>
        <begin position="282"/>
        <end position="326"/>
    </location>
</feature>
<dbReference type="STRING" id="48699.ENSPLAP00000027934"/>
<dbReference type="PANTHER" id="PTHR15932">
    <property type="entry name" value="UBIQUITIN INTERACTION MOTIF-CONTAINING PROTEIN 1"/>
    <property type="match status" value="1"/>
</dbReference>
<dbReference type="InterPro" id="IPR038868">
    <property type="entry name" value="RAP80"/>
</dbReference>
<feature type="compositionally biased region" description="Basic and acidic residues" evidence="1">
    <location>
        <begin position="308"/>
        <end position="317"/>
    </location>
</feature>
<name>A0A3B3VSZ4_9TELE</name>
<evidence type="ECO:0000313" key="2">
    <source>
        <dbReference type="Ensembl" id="ENSPLAP00000027934.1"/>
    </source>
</evidence>
<proteinExistence type="predicted"/>
<reference evidence="2" key="2">
    <citation type="submission" date="2025-09" db="UniProtKB">
        <authorList>
            <consortium name="Ensembl"/>
        </authorList>
    </citation>
    <scope>IDENTIFICATION</scope>
</reference>
<feature type="compositionally biased region" description="Basic and acidic residues" evidence="1">
    <location>
        <begin position="165"/>
        <end position="178"/>
    </location>
</feature>
<feature type="compositionally biased region" description="Polar residues" evidence="1">
    <location>
        <begin position="179"/>
        <end position="212"/>
    </location>
</feature>
<dbReference type="GO" id="GO:0070531">
    <property type="term" value="C:BRCA1-A complex"/>
    <property type="evidence" value="ECO:0007669"/>
    <property type="project" value="InterPro"/>
</dbReference>
<evidence type="ECO:0008006" key="4">
    <source>
        <dbReference type="Google" id="ProtNLM"/>
    </source>
</evidence>
<protein>
    <recommendedName>
        <fullName evidence="4">UBZ4-type domain-containing protein</fullName>
    </recommendedName>
</protein>
<dbReference type="GO" id="GO:0070530">
    <property type="term" value="F:K63-linked polyubiquitin modification-dependent protein binding"/>
    <property type="evidence" value="ECO:0007669"/>
    <property type="project" value="InterPro"/>
</dbReference>
<sequence length="444" mass="49906">MCLLLFGKQSSGSTDIEDSQLQMSPVFPLTGCRAEVHVSRLNLDLVETCKSSGFVLCSQDSLISTQKSAQPRSPVFPQSNPIFCPKSPVFPGDDMGRERQLEQSPTFVKSPVFARTADCSNHPACENLELSFSSQESSNPTVRSDSPQSPVYHKTPSGQSSLCKDPCRGQVERRDERLTSPTEVQRTDLQLQASDCDQSPSGCRKVTLQSHPLSRREDVHRASPQRGEPSDRQTVHYYWGVPFCPRGLDPDTYTKVDLINLDLCHSGCFLFIRRGLRLRGSKRSEAADFLPEEEEERKDDGEEEQQEKEEGGNKESDEVQMDTDDCEVCPGQTAQRVKKVKSRKDREVEKMEDRSLQRSECPELEAAVVPHSPEASVDCPLCQGSFPASEIEMHAAYCDGFQGNAEGTLTNFTISFLYRYNFFSSETNFYCFLRCWTVRIQTPT</sequence>
<evidence type="ECO:0000256" key="1">
    <source>
        <dbReference type="SAM" id="MobiDB-lite"/>
    </source>
</evidence>